<dbReference type="STRING" id="709015.GCA_000472485_00116"/>
<name>A0A1X9YZ41_9BACT</name>
<evidence type="ECO:0000256" key="1">
    <source>
        <dbReference type="SAM" id="SignalP"/>
    </source>
</evidence>
<dbReference type="RefSeq" id="WP_025603886.1">
    <property type="nucleotide sequence ID" value="NZ_CP021236.1"/>
</dbReference>
<evidence type="ECO:0000313" key="3">
    <source>
        <dbReference type="EMBL" id="ARS38129.1"/>
    </source>
</evidence>
<keyword evidence="4" id="KW-1185">Reference proteome</keyword>
<evidence type="ECO:0000259" key="2">
    <source>
        <dbReference type="Pfam" id="PF03713"/>
    </source>
</evidence>
<dbReference type="KEGG" id="pact:CA264_21525"/>
<dbReference type="PROSITE" id="PS51257">
    <property type="entry name" value="PROKAR_LIPOPROTEIN"/>
    <property type="match status" value="1"/>
</dbReference>
<dbReference type="Proteomes" id="UP000266292">
    <property type="component" value="Plasmid unnamed"/>
</dbReference>
<dbReference type="PANTHER" id="PTHR36933">
    <property type="entry name" value="SLL0788 PROTEIN"/>
    <property type="match status" value="1"/>
</dbReference>
<dbReference type="OrthoDB" id="8603558at2"/>
<proteinExistence type="predicted"/>
<dbReference type="EMBL" id="CP021236">
    <property type="protein sequence ID" value="ARS38129.1"/>
    <property type="molecule type" value="Genomic_DNA"/>
</dbReference>
<dbReference type="Pfam" id="PF03713">
    <property type="entry name" value="DUF305"/>
    <property type="match status" value="1"/>
</dbReference>
<keyword evidence="3" id="KW-0614">Plasmid</keyword>
<feature type="signal peptide" evidence="1">
    <location>
        <begin position="1"/>
        <end position="22"/>
    </location>
</feature>
<keyword evidence="1" id="KW-0732">Signal</keyword>
<accession>A0A1X9YZ41</accession>
<dbReference type="InterPro" id="IPR012347">
    <property type="entry name" value="Ferritin-like"/>
</dbReference>
<reference evidence="4" key="1">
    <citation type="submission" date="2017-05" db="EMBL/GenBank/DDBJ databases">
        <authorList>
            <person name="Ray J."/>
            <person name="Price M."/>
            <person name="Deutschbauer A."/>
        </authorList>
    </citation>
    <scope>NUCLEOTIDE SEQUENCE [LARGE SCALE GENOMIC DNA]</scope>
    <source>
        <strain evidence="4">DSM 19842</strain>
        <plasmid evidence="4">unnamed</plasmid>
    </source>
</reference>
<feature type="domain" description="DUF305" evidence="2">
    <location>
        <begin position="78"/>
        <end position="223"/>
    </location>
</feature>
<geneLocation type="plasmid" evidence="3 4">
    <name>unnamed</name>
</geneLocation>
<dbReference type="Gene3D" id="1.20.1260.10">
    <property type="match status" value="2"/>
</dbReference>
<dbReference type="InterPro" id="IPR005183">
    <property type="entry name" value="DUF305_CopM-like"/>
</dbReference>
<sequence length="237" mass="26993">MKTKFNSFKSFALMVMAVFVLSSCEKDQDVVTPLSASGEQAAKGAYWEDDKAFDKEMQQVINSMMKMMNQMEMTCDPDIDFANMMIMHHEMGIKMADIELKYGHEPEALELAVKTKEGNQASKERLQAFLASHPTPEPLSKEECKMFMMEMREDMMAMMRCMRSVKDTPDPDVDFAQLMICHHEGALAMSNTELKWGDDEMALEEAEIIIEEQSQEIIELAAFLNEHGVPTHKGKNL</sequence>
<dbReference type="AlphaFoldDB" id="A0A1X9YZ41"/>
<protein>
    <submittedName>
        <fullName evidence="3">DUF305 domain-containing protein</fullName>
    </submittedName>
</protein>
<gene>
    <name evidence="3" type="ORF">CA264_21525</name>
</gene>
<evidence type="ECO:0000313" key="4">
    <source>
        <dbReference type="Proteomes" id="UP000266292"/>
    </source>
</evidence>
<dbReference type="PANTHER" id="PTHR36933:SF1">
    <property type="entry name" value="SLL0788 PROTEIN"/>
    <property type="match status" value="1"/>
</dbReference>
<feature type="chain" id="PRO_5011003188" evidence="1">
    <location>
        <begin position="23"/>
        <end position="237"/>
    </location>
</feature>
<organism evidence="3 4">
    <name type="scientific">Pontibacter actiniarum</name>
    <dbReference type="NCBI Taxonomy" id="323450"/>
    <lineage>
        <taxon>Bacteria</taxon>
        <taxon>Pseudomonadati</taxon>
        <taxon>Bacteroidota</taxon>
        <taxon>Cytophagia</taxon>
        <taxon>Cytophagales</taxon>
        <taxon>Hymenobacteraceae</taxon>
        <taxon>Pontibacter</taxon>
    </lineage>
</organism>